<comment type="function">
    <text evidence="6">Na(+)/H(+) antiporter that extrudes sodium in exchange for external protons.</text>
</comment>
<dbReference type="HAMAP" id="MF_01844">
    <property type="entry name" value="NhaA"/>
    <property type="match status" value="1"/>
</dbReference>
<feature type="transmembrane region" description="Helical" evidence="6">
    <location>
        <begin position="101"/>
        <end position="120"/>
    </location>
</feature>
<dbReference type="Proteomes" id="UP001368270">
    <property type="component" value="Unassembled WGS sequence"/>
</dbReference>
<gene>
    <name evidence="6 7" type="primary">nhaA</name>
    <name evidence="7" type="ORF">WG622_09180</name>
</gene>
<dbReference type="EMBL" id="JBBGAZ010000004">
    <property type="protein sequence ID" value="MEJ5218410.1"/>
    <property type="molecule type" value="Genomic_DNA"/>
</dbReference>
<dbReference type="Pfam" id="PF06965">
    <property type="entry name" value="Na_H_antiport_1"/>
    <property type="match status" value="1"/>
</dbReference>
<keyword evidence="6" id="KW-0406">Ion transport</keyword>
<comment type="subcellular location">
    <subcellularLocation>
        <location evidence="1">Cell inner membrane</location>
        <topology evidence="1">Multi-pass membrane protein</topology>
    </subcellularLocation>
    <subcellularLocation>
        <location evidence="6">Cell membrane</location>
        <topology evidence="6">Multi-pass membrane protein</topology>
    </subcellularLocation>
</comment>
<keyword evidence="6" id="KW-0915">Sodium</keyword>
<feature type="transmembrane region" description="Helical" evidence="6">
    <location>
        <begin position="126"/>
        <end position="147"/>
    </location>
</feature>
<evidence type="ECO:0000313" key="7">
    <source>
        <dbReference type="EMBL" id="MEJ5218410.1"/>
    </source>
</evidence>
<dbReference type="InterPro" id="IPR023171">
    <property type="entry name" value="Na/H_antiporter_dom_sf"/>
</dbReference>
<dbReference type="NCBIfam" id="NF007112">
    <property type="entry name" value="PRK09561.1"/>
    <property type="match status" value="1"/>
</dbReference>
<organism evidence="7 8">
    <name type="scientific">Cognatishimia coralii</name>
    <dbReference type="NCBI Taxonomy" id="3083254"/>
    <lineage>
        <taxon>Bacteria</taxon>
        <taxon>Pseudomonadati</taxon>
        <taxon>Pseudomonadota</taxon>
        <taxon>Alphaproteobacteria</taxon>
        <taxon>Rhodobacterales</taxon>
        <taxon>Paracoccaceae</taxon>
        <taxon>Cognatishimia</taxon>
    </lineage>
</organism>
<keyword evidence="6" id="KW-0050">Antiport</keyword>
<comment type="catalytic activity">
    <reaction evidence="6">
        <text>Na(+)(in) + 2 H(+)(out) = Na(+)(out) + 2 H(+)(in)</text>
        <dbReference type="Rhea" id="RHEA:29251"/>
        <dbReference type="ChEBI" id="CHEBI:15378"/>
        <dbReference type="ChEBI" id="CHEBI:29101"/>
    </reaction>
</comment>
<evidence type="ECO:0000256" key="5">
    <source>
        <dbReference type="ARBA" id="ARBA00023136"/>
    </source>
</evidence>
<evidence type="ECO:0000256" key="3">
    <source>
        <dbReference type="ARBA" id="ARBA00022692"/>
    </source>
</evidence>
<feature type="transmembrane region" description="Helical" evidence="6">
    <location>
        <begin position="154"/>
        <end position="178"/>
    </location>
</feature>
<keyword evidence="4 6" id="KW-1133">Transmembrane helix</keyword>
<keyword evidence="3 6" id="KW-0812">Transmembrane</keyword>
<keyword evidence="2 6" id="KW-1003">Cell membrane</keyword>
<sequence>MEKALSRIQKFMQMEASAGLVLMGVAVLAMIFANTGLAGLYTSVLDTNIRVGIGSFEISKPALLWINDGLMAIFFFLIGLEIKREVLLGELSSFDKAILPIFAAIGGMAVPGLVYVAINWGTPENLVGWAIPAATDIAFALGVLALLGTRAPVALKVFLLAVAIIDDLGAIIIIAIFYTSELSTNALTFSMLGFAAAVALNRMGIQRIAPYIIIGVIMWVFVLKSGVHATLAGVLIALTIPLKEKNGDKALLYKVEHALHPWVAYMILPIFAFANAGVSLTGLSVSDLTQPLTFGIAAGLFLGKQIGVVAATWIAVKSGIAKLPEGINWLHLYGVACLTGIGFTMSLFVGSLAFGADDAMNAVRLGVIFGSVLSGILGFVVLRSMAPKQVKAAA</sequence>
<evidence type="ECO:0000256" key="4">
    <source>
        <dbReference type="ARBA" id="ARBA00022989"/>
    </source>
</evidence>
<feature type="transmembrane region" description="Helical" evidence="6">
    <location>
        <begin position="62"/>
        <end position="80"/>
    </location>
</feature>
<dbReference type="Gene3D" id="1.20.1530.10">
    <property type="entry name" value="Na+/H+ antiporter like domain"/>
    <property type="match status" value="1"/>
</dbReference>
<keyword evidence="5 6" id="KW-0472">Membrane</keyword>
<feature type="transmembrane region" description="Helical" evidence="6">
    <location>
        <begin position="212"/>
        <end position="242"/>
    </location>
</feature>
<evidence type="ECO:0000313" key="8">
    <source>
        <dbReference type="Proteomes" id="UP001368270"/>
    </source>
</evidence>
<accession>A0ABU8QG61</accession>
<protein>
    <recommendedName>
        <fullName evidence="6">Na(+)/H(+) antiporter NhaA</fullName>
    </recommendedName>
    <alternativeName>
        <fullName evidence="6">Sodium/proton antiporter NhaA</fullName>
    </alternativeName>
</protein>
<dbReference type="RefSeq" id="WP_339403330.1">
    <property type="nucleotide sequence ID" value="NZ_JBBGAZ010000004.1"/>
</dbReference>
<feature type="transmembrane region" description="Helical" evidence="6">
    <location>
        <begin position="184"/>
        <end position="200"/>
    </location>
</feature>
<dbReference type="InterPro" id="IPR004670">
    <property type="entry name" value="NhaA"/>
</dbReference>
<dbReference type="NCBIfam" id="NF007111">
    <property type="entry name" value="PRK09560.1"/>
    <property type="match status" value="1"/>
</dbReference>
<feature type="transmembrane region" description="Helical" evidence="6">
    <location>
        <begin position="20"/>
        <end position="42"/>
    </location>
</feature>
<keyword evidence="6" id="KW-0739">Sodium transport</keyword>
<reference evidence="7 8" key="1">
    <citation type="submission" date="2024-03" db="EMBL/GenBank/DDBJ databases">
        <title>Cognatishimia coralii sp. nov., a marine bacterium isolated from coral surrounding seawater.</title>
        <authorList>
            <person name="Liu X."/>
            <person name="Liu S."/>
            <person name="Sun H."/>
            <person name="Zhang Y."/>
        </authorList>
    </citation>
    <scope>NUCLEOTIDE SEQUENCE [LARGE SCALE GENOMIC DNA]</scope>
    <source>
        <strain evidence="7 8">D5M38</strain>
    </source>
</reference>
<dbReference type="PANTHER" id="PTHR30341">
    <property type="entry name" value="SODIUM ION/PROTON ANTIPORTER NHAA-RELATED"/>
    <property type="match status" value="1"/>
</dbReference>
<evidence type="ECO:0000256" key="6">
    <source>
        <dbReference type="HAMAP-Rule" id="MF_01844"/>
    </source>
</evidence>
<dbReference type="NCBIfam" id="TIGR00773">
    <property type="entry name" value="NhaA"/>
    <property type="match status" value="1"/>
</dbReference>
<comment type="similarity">
    <text evidence="6">Belongs to the NhaA Na(+)/H(+) (TC 2.A.33) antiporter family.</text>
</comment>
<name>A0ABU8QG61_9RHOB</name>
<feature type="transmembrane region" description="Helical" evidence="6">
    <location>
        <begin position="262"/>
        <end position="285"/>
    </location>
</feature>
<feature type="transmembrane region" description="Helical" evidence="6">
    <location>
        <begin position="292"/>
        <end position="316"/>
    </location>
</feature>
<evidence type="ECO:0000256" key="1">
    <source>
        <dbReference type="ARBA" id="ARBA00004429"/>
    </source>
</evidence>
<feature type="transmembrane region" description="Helical" evidence="6">
    <location>
        <begin position="362"/>
        <end position="382"/>
    </location>
</feature>
<dbReference type="PANTHER" id="PTHR30341:SF0">
    <property type="entry name" value="NA(+)_H(+) ANTIPORTER NHAA"/>
    <property type="match status" value="1"/>
</dbReference>
<proteinExistence type="inferred from homology"/>
<comment type="caution">
    <text evidence="7">The sequence shown here is derived from an EMBL/GenBank/DDBJ whole genome shotgun (WGS) entry which is preliminary data.</text>
</comment>
<keyword evidence="6" id="KW-0813">Transport</keyword>
<keyword evidence="8" id="KW-1185">Reference proteome</keyword>
<feature type="transmembrane region" description="Helical" evidence="6">
    <location>
        <begin position="328"/>
        <end position="350"/>
    </location>
</feature>
<evidence type="ECO:0000256" key="2">
    <source>
        <dbReference type="ARBA" id="ARBA00022475"/>
    </source>
</evidence>